<dbReference type="AlphaFoldDB" id="A0A1B7N9U1"/>
<reference evidence="4 5" key="1">
    <citation type="submission" date="2016-06" db="EMBL/GenBank/DDBJ databases">
        <title>Comparative genomics of the ectomycorrhizal sister species Rhizopogon vinicolor and Rhizopogon vesiculosus (Basidiomycota: Boletales) reveals a divergence of the mating type B locus.</title>
        <authorList>
            <consortium name="DOE Joint Genome Institute"/>
            <person name="Mujic A.B."/>
            <person name="Kuo A."/>
            <person name="Tritt A."/>
            <person name="Lipzen A."/>
            <person name="Chen C."/>
            <person name="Johnson J."/>
            <person name="Sharma A."/>
            <person name="Barry K."/>
            <person name="Grigoriev I.V."/>
            <person name="Spatafora J.W."/>
        </authorList>
    </citation>
    <scope>NUCLEOTIDE SEQUENCE [LARGE SCALE GENOMIC DNA]</scope>
    <source>
        <strain evidence="4 5">AM-OR11-026</strain>
    </source>
</reference>
<dbReference type="PANTHER" id="PTHR10642:SF25">
    <property type="entry name" value="RNASE H TYPE-1 DOMAIN-CONTAINING PROTEIN"/>
    <property type="match status" value="1"/>
</dbReference>
<dbReference type="PANTHER" id="PTHR10642">
    <property type="entry name" value="RIBONUCLEASE H1"/>
    <property type="match status" value="1"/>
</dbReference>
<dbReference type="CDD" id="cd09276">
    <property type="entry name" value="Rnase_HI_RT_non_LTR"/>
    <property type="match status" value="1"/>
</dbReference>
<dbReference type="InterPro" id="IPR012337">
    <property type="entry name" value="RNaseH-like_sf"/>
</dbReference>
<protein>
    <submittedName>
        <fullName evidence="4">Ribonuclease H-like protein</fullName>
    </submittedName>
</protein>
<dbReference type="OrthoDB" id="3265969at2759"/>
<feature type="domain" description="RNase H type-1" evidence="3">
    <location>
        <begin position="86"/>
        <end position="222"/>
    </location>
</feature>
<dbReference type="Pfam" id="PF00075">
    <property type="entry name" value="RNase_H"/>
    <property type="match status" value="1"/>
</dbReference>
<dbReference type="STRING" id="1314800.A0A1B7N9U1"/>
<dbReference type="EMBL" id="KV448175">
    <property type="protein sequence ID" value="OAX41616.1"/>
    <property type="molecule type" value="Genomic_DNA"/>
</dbReference>
<dbReference type="InParanoid" id="A0A1B7N9U1"/>
<comment type="similarity">
    <text evidence="1">Belongs to the RNase H family.</text>
</comment>
<evidence type="ECO:0000256" key="2">
    <source>
        <dbReference type="SAM" id="MobiDB-lite"/>
    </source>
</evidence>
<feature type="region of interest" description="Disordered" evidence="2">
    <location>
        <begin position="207"/>
        <end position="264"/>
    </location>
</feature>
<evidence type="ECO:0000313" key="4">
    <source>
        <dbReference type="EMBL" id="OAX41616.1"/>
    </source>
</evidence>
<accession>A0A1B7N9U1</accession>
<dbReference type="Proteomes" id="UP000092154">
    <property type="component" value="Unassembled WGS sequence"/>
</dbReference>
<dbReference type="Gene3D" id="3.30.420.10">
    <property type="entry name" value="Ribonuclease H-like superfamily/Ribonuclease H"/>
    <property type="match status" value="1"/>
</dbReference>
<evidence type="ECO:0000313" key="5">
    <source>
        <dbReference type="Proteomes" id="UP000092154"/>
    </source>
</evidence>
<dbReference type="SUPFAM" id="SSF53098">
    <property type="entry name" value="Ribonuclease H-like"/>
    <property type="match status" value="1"/>
</dbReference>
<feature type="compositionally biased region" description="Basic and acidic residues" evidence="2">
    <location>
        <begin position="212"/>
        <end position="225"/>
    </location>
</feature>
<name>A0A1B7N9U1_9AGAM</name>
<organism evidence="4 5">
    <name type="scientific">Rhizopogon vinicolor AM-OR11-026</name>
    <dbReference type="NCBI Taxonomy" id="1314800"/>
    <lineage>
        <taxon>Eukaryota</taxon>
        <taxon>Fungi</taxon>
        <taxon>Dikarya</taxon>
        <taxon>Basidiomycota</taxon>
        <taxon>Agaricomycotina</taxon>
        <taxon>Agaricomycetes</taxon>
        <taxon>Agaricomycetidae</taxon>
        <taxon>Boletales</taxon>
        <taxon>Suillineae</taxon>
        <taxon>Rhizopogonaceae</taxon>
        <taxon>Rhizopogon</taxon>
    </lineage>
</organism>
<gene>
    <name evidence="4" type="ORF">K503DRAFT_767488</name>
</gene>
<dbReference type="GO" id="GO:0043137">
    <property type="term" value="P:DNA replication, removal of RNA primer"/>
    <property type="evidence" value="ECO:0007669"/>
    <property type="project" value="TreeGrafter"/>
</dbReference>
<dbReference type="GO" id="GO:0003676">
    <property type="term" value="F:nucleic acid binding"/>
    <property type="evidence" value="ECO:0007669"/>
    <property type="project" value="InterPro"/>
</dbReference>
<dbReference type="PROSITE" id="PS50879">
    <property type="entry name" value="RNASE_H_1"/>
    <property type="match status" value="1"/>
</dbReference>
<dbReference type="InterPro" id="IPR050092">
    <property type="entry name" value="RNase_H"/>
</dbReference>
<keyword evidence="5" id="KW-1185">Reference proteome</keyword>
<evidence type="ECO:0000259" key="3">
    <source>
        <dbReference type="PROSITE" id="PS50879"/>
    </source>
</evidence>
<proteinExistence type="inferred from homology"/>
<dbReference type="InterPro" id="IPR002156">
    <property type="entry name" value="RNaseH_domain"/>
</dbReference>
<sequence>MSGTRLAGSRLSALRMVTLHRSHPLYKGICAAYNSSIRREYKNCTGKRRLHQSKAMAPIRHPEWEPNVTTHVARSTEEAIIEDTIAQEDLRVYSDGSAVDGGVGAAAVLMRGDVAVRRKRFYLGSDKEHTVYEAELIGMILAVQLLREEGGKGTLVLGVDNQAAITATVALSSKPGHHRDLMEIFHKIAARNDHTLVVRWTPGHHGIPGNKAADKEAKLAAKGDSSEPQFLPKLLKRMKGTPTDNKQRLPPWQKSTVPPIALGE</sequence>
<evidence type="ECO:0000256" key="1">
    <source>
        <dbReference type="ARBA" id="ARBA00005300"/>
    </source>
</evidence>
<dbReference type="GO" id="GO:0004523">
    <property type="term" value="F:RNA-DNA hybrid ribonuclease activity"/>
    <property type="evidence" value="ECO:0007669"/>
    <property type="project" value="InterPro"/>
</dbReference>
<dbReference type="InterPro" id="IPR036397">
    <property type="entry name" value="RNaseH_sf"/>
</dbReference>